<dbReference type="EMBL" id="JAQQWI010000001">
    <property type="protein sequence ID" value="KAK8040725.1"/>
    <property type="molecule type" value="Genomic_DNA"/>
</dbReference>
<keyword evidence="2" id="KW-0732">Signal</keyword>
<organism evidence="3 4">
    <name type="scientific">Apiospora marii</name>
    <dbReference type="NCBI Taxonomy" id="335849"/>
    <lineage>
        <taxon>Eukaryota</taxon>
        <taxon>Fungi</taxon>
        <taxon>Dikarya</taxon>
        <taxon>Ascomycota</taxon>
        <taxon>Pezizomycotina</taxon>
        <taxon>Sordariomycetes</taxon>
        <taxon>Xylariomycetidae</taxon>
        <taxon>Amphisphaeriales</taxon>
        <taxon>Apiosporaceae</taxon>
        <taxon>Apiospora</taxon>
    </lineage>
</organism>
<accession>A0ABR1T2A2</accession>
<feature type="signal peptide" evidence="2">
    <location>
        <begin position="1"/>
        <end position="16"/>
    </location>
</feature>
<evidence type="ECO:0000313" key="4">
    <source>
        <dbReference type="Proteomes" id="UP001396898"/>
    </source>
</evidence>
<dbReference type="Proteomes" id="UP001396898">
    <property type="component" value="Unassembled WGS sequence"/>
</dbReference>
<evidence type="ECO:0000256" key="2">
    <source>
        <dbReference type="SAM" id="SignalP"/>
    </source>
</evidence>
<protein>
    <submittedName>
        <fullName evidence="3">Uncharacterized protein</fullName>
    </submittedName>
</protein>
<gene>
    <name evidence="3" type="ORF">PG991_000513</name>
</gene>
<keyword evidence="4" id="KW-1185">Reference proteome</keyword>
<reference evidence="3 4" key="1">
    <citation type="submission" date="2023-01" db="EMBL/GenBank/DDBJ databases">
        <title>Analysis of 21 Apiospora genomes using comparative genomics revels a genus with tremendous synthesis potential of carbohydrate active enzymes and secondary metabolites.</title>
        <authorList>
            <person name="Sorensen T."/>
        </authorList>
    </citation>
    <scope>NUCLEOTIDE SEQUENCE [LARGE SCALE GENOMIC DNA]</scope>
    <source>
        <strain evidence="3 4">CBS 20057</strain>
    </source>
</reference>
<evidence type="ECO:0000256" key="1">
    <source>
        <dbReference type="SAM" id="MobiDB-lite"/>
    </source>
</evidence>
<feature type="region of interest" description="Disordered" evidence="1">
    <location>
        <begin position="44"/>
        <end position="63"/>
    </location>
</feature>
<evidence type="ECO:0000313" key="3">
    <source>
        <dbReference type="EMBL" id="KAK8040725.1"/>
    </source>
</evidence>
<name>A0ABR1T2A2_9PEZI</name>
<comment type="caution">
    <text evidence="3">The sequence shown here is derived from an EMBL/GenBank/DDBJ whole genome shotgun (WGS) entry which is preliminary data.</text>
</comment>
<feature type="chain" id="PRO_5045162099" evidence="2">
    <location>
        <begin position="17"/>
        <end position="63"/>
    </location>
</feature>
<sequence>MAWHEMRLAMAGFLFAFDLELCEESRKWVSLKMYALGVETPDVPNKSSHIEPQMLSQKPMSQD</sequence>
<feature type="compositionally biased region" description="Polar residues" evidence="1">
    <location>
        <begin position="54"/>
        <end position="63"/>
    </location>
</feature>
<proteinExistence type="predicted"/>